<dbReference type="PANTHER" id="PTHR45749">
    <property type="match status" value="1"/>
</dbReference>
<keyword evidence="2" id="KW-1185">Reference proteome</keyword>
<reference evidence="3" key="2">
    <citation type="submission" date="2025-08" db="UniProtKB">
        <authorList>
            <consortium name="RefSeq"/>
        </authorList>
    </citation>
    <scope>IDENTIFICATION</scope>
</reference>
<evidence type="ECO:0000313" key="3">
    <source>
        <dbReference type="RefSeq" id="XP_065642815.1"/>
    </source>
</evidence>
<dbReference type="RefSeq" id="XP_065642815.1">
    <property type="nucleotide sequence ID" value="XM_065786743.1"/>
</dbReference>
<dbReference type="Proteomes" id="UP001652625">
    <property type="component" value="Chromosome 01"/>
</dbReference>
<sequence length="367" mass="42539">MYNILSATTKRWQIFESKCCKLTVKSLSTTRWESHVNAVRALKFESKEIYCALKEVVNIEKVSITKLTAESLASKLENFEFICGVAVWHDVLTKINCTSKLLQSQTAYAKTAANALKKTINFFVTKHTEDSYKIYTSKAKILANDANLNDEFSSISRKRVRKRKRFFDDVPFEEDVIYNQTKKFKKQFFDVLFKIAKESINEQFESFSSTIEPFEFVYGIKDIDKIGEEDIINKYRLLEKVLTHGESKDVYSEDFFLELNLLSRKLDGKKLPESVLKWIYDCQLEELFPNVCISLRILTLPVTVSTGERSFSKLKLIKSYLQSTMGQERLNDLSIISIENIFVESVDIDTLRLNFAKSKVRHVPFSN</sequence>
<name>A0ABM4B218_HYDVU</name>
<dbReference type="GeneID" id="136074425"/>
<dbReference type="InterPro" id="IPR008906">
    <property type="entry name" value="HATC_C_dom"/>
</dbReference>
<dbReference type="PANTHER" id="PTHR45749:SF35">
    <property type="entry name" value="AC-LIKE TRANSPOSASE-RELATED"/>
    <property type="match status" value="1"/>
</dbReference>
<proteinExistence type="predicted"/>
<evidence type="ECO:0000259" key="1">
    <source>
        <dbReference type="Pfam" id="PF05699"/>
    </source>
</evidence>
<dbReference type="Pfam" id="PF05699">
    <property type="entry name" value="Dimer_Tnp_hAT"/>
    <property type="match status" value="1"/>
</dbReference>
<organism evidence="2 3">
    <name type="scientific">Hydra vulgaris</name>
    <name type="common">Hydra</name>
    <name type="synonym">Hydra attenuata</name>
    <dbReference type="NCBI Taxonomy" id="6087"/>
    <lineage>
        <taxon>Eukaryota</taxon>
        <taxon>Metazoa</taxon>
        <taxon>Cnidaria</taxon>
        <taxon>Hydrozoa</taxon>
        <taxon>Hydroidolina</taxon>
        <taxon>Anthoathecata</taxon>
        <taxon>Aplanulata</taxon>
        <taxon>Hydridae</taxon>
        <taxon>Hydra</taxon>
    </lineage>
</organism>
<feature type="domain" description="HAT C-terminal dimerisation" evidence="1">
    <location>
        <begin position="260"/>
        <end position="340"/>
    </location>
</feature>
<gene>
    <name evidence="3" type="primary">LOC136074425</name>
</gene>
<reference evidence="2" key="1">
    <citation type="submission" date="2025-05" db="UniProtKB">
        <authorList>
            <consortium name="RefSeq"/>
        </authorList>
    </citation>
    <scope>NUCLEOTIDE SEQUENCE [LARGE SCALE GENOMIC DNA]</scope>
</reference>
<protein>
    <submittedName>
        <fullName evidence="3">Uncharacterized protein LOC136074425</fullName>
    </submittedName>
</protein>
<accession>A0ABM4B218</accession>
<evidence type="ECO:0000313" key="2">
    <source>
        <dbReference type="Proteomes" id="UP001652625"/>
    </source>
</evidence>